<reference evidence="2 3" key="2">
    <citation type="submission" date="2019-10" db="EMBL/GenBank/DDBJ databases">
        <title>Genome Sequences from Six Type Strain Members of the Archaeal Family Sulfolobaceae: Acidianus ambivalens, Acidianus infernus, Metallosphaera prunae, Stygiolobus azoricus, Sulfolobus metallicus, and Sulfurisphaera ohwakuensis.</title>
        <authorList>
            <person name="Counts J.A."/>
            <person name="Kelly R.M."/>
        </authorList>
    </citation>
    <scope>NUCLEOTIDE SEQUENCE [LARGE SCALE GENOMIC DNA]</scope>
    <source>
        <strain evidence="2 3">LEI 10</strain>
    </source>
</reference>
<accession>A0A650CWQ4</accession>
<evidence type="ECO:0000313" key="3">
    <source>
        <dbReference type="Proteomes" id="UP000426328"/>
    </source>
</evidence>
<dbReference type="Proteomes" id="UP000426328">
    <property type="component" value="Chromosome"/>
</dbReference>
<gene>
    <name evidence="2" type="ORF">D1866_09825</name>
    <name evidence="1" type="ORF">GFB69_01265</name>
</gene>
<dbReference type="KEGG" id="aamb:D1866_09825"/>
<dbReference type="GeneID" id="42780031"/>
<dbReference type="EMBL" id="WHYS01000001">
    <property type="protein sequence ID" value="MQL54426.1"/>
    <property type="molecule type" value="Genomic_DNA"/>
</dbReference>
<dbReference type="Proteomes" id="UP000474054">
    <property type="component" value="Unassembled WGS sequence"/>
</dbReference>
<evidence type="ECO:0000313" key="1">
    <source>
        <dbReference type="EMBL" id="MQL54426.1"/>
    </source>
</evidence>
<sequence>MRIMFLDEHVDDNSTLIGGIYLDVDGIRLIIDAINSAWDKLGTEWDFHYVKDKKSLEMICQFQRFFLTVYIPILKEGIL</sequence>
<protein>
    <submittedName>
        <fullName evidence="2">Uncharacterized protein</fullName>
    </submittedName>
</protein>
<dbReference type="RefSeq" id="WP_152939496.1">
    <property type="nucleotide sequence ID" value="NZ_CP045482.1"/>
</dbReference>
<proteinExistence type="predicted"/>
<dbReference type="AlphaFoldDB" id="A0A650CWQ4"/>
<dbReference type="EMBL" id="CP045482">
    <property type="protein sequence ID" value="QGR22246.1"/>
    <property type="molecule type" value="Genomic_DNA"/>
</dbReference>
<organism evidence="2 3">
    <name type="scientific">Acidianus ambivalens</name>
    <name type="common">Desulfurolobus ambivalens</name>
    <dbReference type="NCBI Taxonomy" id="2283"/>
    <lineage>
        <taxon>Archaea</taxon>
        <taxon>Thermoproteota</taxon>
        <taxon>Thermoprotei</taxon>
        <taxon>Sulfolobales</taxon>
        <taxon>Sulfolobaceae</taxon>
        <taxon>Acidianus</taxon>
    </lineage>
</organism>
<evidence type="ECO:0000313" key="2">
    <source>
        <dbReference type="EMBL" id="QGR22246.1"/>
    </source>
</evidence>
<keyword evidence="3" id="KW-1185">Reference proteome</keyword>
<evidence type="ECO:0000313" key="4">
    <source>
        <dbReference type="Proteomes" id="UP000474054"/>
    </source>
</evidence>
<name>A0A650CWQ4_ACIAM</name>
<reference evidence="1 4" key="1">
    <citation type="submission" date="2019-10" db="EMBL/GenBank/DDBJ databases">
        <title>Comparative genomics of sulfur disproportionating microorganisms.</title>
        <authorList>
            <person name="Ward L.M."/>
            <person name="Bertran E."/>
            <person name="Johnston D."/>
        </authorList>
    </citation>
    <scope>NUCLEOTIDE SEQUENCE [LARGE SCALE GENOMIC DNA]</scope>
    <source>
        <strain evidence="1 4">DSM 3772</strain>
    </source>
</reference>